<proteinExistence type="predicted"/>
<reference evidence="2 3" key="1">
    <citation type="submission" date="2023-07" db="EMBL/GenBank/DDBJ databases">
        <title>Sequencing the genomes of 1000 actinobacteria strains.</title>
        <authorList>
            <person name="Klenk H.-P."/>
        </authorList>
    </citation>
    <scope>NUCLEOTIDE SEQUENCE [LARGE SCALE GENOMIC DNA]</scope>
    <source>
        <strain evidence="2 3">DSM 19426</strain>
    </source>
</reference>
<dbReference type="GO" id="GO:0016787">
    <property type="term" value="F:hydrolase activity"/>
    <property type="evidence" value="ECO:0007669"/>
    <property type="project" value="UniProtKB-KW"/>
</dbReference>
<dbReference type="PANTHER" id="PTHR46623:SF6">
    <property type="entry name" value="ALPHA_BETA-HYDROLASES SUPERFAMILY PROTEIN"/>
    <property type="match status" value="1"/>
</dbReference>
<gene>
    <name evidence="2" type="ORF">J2S63_002589</name>
</gene>
<name>A0ABU2BXA7_9ACTN</name>
<keyword evidence="2" id="KW-0378">Hydrolase</keyword>
<organism evidence="2 3">
    <name type="scientific">Nocardioides marmoribigeumensis</name>
    <dbReference type="NCBI Taxonomy" id="433649"/>
    <lineage>
        <taxon>Bacteria</taxon>
        <taxon>Bacillati</taxon>
        <taxon>Actinomycetota</taxon>
        <taxon>Actinomycetes</taxon>
        <taxon>Propionibacteriales</taxon>
        <taxon>Nocardioidaceae</taxon>
        <taxon>Nocardioides</taxon>
    </lineage>
</organism>
<dbReference type="Pfam" id="PF01738">
    <property type="entry name" value="DLH"/>
    <property type="match status" value="1"/>
</dbReference>
<accession>A0ABU2BXA7</accession>
<dbReference type="PANTHER" id="PTHR46623">
    <property type="entry name" value="CARBOXYMETHYLENEBUTENOLIDASE-RELATED"/>
    <property type="match status" value="1"/>
</dbReference>
<comment type="caution">
    <text evidence="2">The sequence shown here is derived from an EMBL/GenBank/DDBJ whole genome shotgun (WGS) entry which is preliminary data.</text>
</comment>
<feature type="domain" description="Dienelactone hydrolase" evidence="1">
    <location>
        <begin position="4"/>
        <end position="187"/>
    </location>
</feature>
<dbReference type="RefSeq" id="WP_310302914.1">
    <property type="nucleotide sequence ID" value="NZ_BAAAPS010000013.1"/>
</dbReference>
<evidence type="ECO:0000313" key="2">
    <source>
        <dbReference type="EMBL" id="MDR7363036.1"/>
    </source>
</evidence>
<dbReference type="Gene3D" id="3.40.50.1820">
    <property type="entry name" value="alpha/beta hydrolase"/>
    <property type="match status" value="1"/>
</dbReference>
<protein>
    <submittedName>
        <fullName evidence="2">Dienelactone hydrolase</fullName>
    </submittedName>
</protein>
<dbReference type="EMBL" id="JAVDYG010000001">
    <property type="protein sequence ID" value="MDR7363036.1"/>
    <property type="molecule type" value="Genomic_DNA"/>
</dbReference>
<dbReference type="Proteomes" id="UP001183648">
    <property type="component" value="Unassembled WGS sequence"/>
</dbReference>
<dbReference type="InterPro" id="IPR002925">
    <property type="entry name" value="Dienelactn_hydro"/>
</dbReference>
<dbReference type="InterPro" id="IPR029058">
    <property type="entry name" value="AB_hydrolase_fold"/>
</dbReference>
<keyword evidence="3" id="KW-1185">Reference proteome</keyword>
<dbReference type="InterPro" id="IPR051049">
    <property type="entry name" value="Dienelactone_hydrolase-like"/>
</dbReference>
<evidence type="ECO:0000313" key="3">
    <source>
        <dbReference type="Proteomes" id="UP001183648"/>
    </source>
</evidence>
<dbReference type="SUPFAM" id="SSF53474">
    <property type="entry name" value="alpha/beta-Hydrolases"/>
    <property type="match status" value="1"/>
</dbReference>
<evidence type="ECO:0000259" key="1">
    <source>
        <dbReference type="Pfam" id="PF01738"/>
    </source>
</evidence>
<sequence length="189" mass="20083">MAEVVLFHHAQGLTAGVRAFADRLREAGHTVHTPDLFAGRTFDSVEEGVDHARSLGFDAVREAGVAAAQDLPAEIVYAGFSLGVMPAQQLAQTRTGARGALLLDSCLPAEEFGTWPAGLRAQVHGSVSDEWFEEDLPFARELAETNPTVELFTYEGPGHLFADSSVASYDEAAAAVLLERVLGFLGSVG</sequence>